<feature type="compositionally biased region" description="Polar residues" evidence="1">
    <location>
        <begin position="64"/>
        <end position="77"/>
    </location>
</feature>
<dbReference type="Proteomes" id="UP000240883">
    <property type="component" value="Unassembled WGS sequence"/>
</dbReference>
<organism evidence="2 3">
    <name type="scientific">Corynespora cassiicola Philippines</name>
    <dbReference type="NCBI Taxonomy" id="1448308"/>
    <lineage>
        <taxon>Eukaryota</taxon>
        <taxon>Fungi</taxon>
        <taxon>Dikarya</taxon>
        <taxon>Ascomycota</taxon>
        <taxon>Pezizomycotina</taxon>
        <taxon>Dothideomycetes</taxon>
        <taxon>Pleosporomycetidae</taxon>
        <taxon>Pleosporales</taxon>
        <taxon>Corynesporascaceae</taxon>
        <taxon>Corynespora</taxon>
    </lineage>
</organism>
<accession>A0A2T2N3W1</accession>
<proteinExistence type="predicted"/>
<evidence type="ECO:0000313" key="3">
    <source>
        <dbReference type="Proteomes" id="UP000240883"/>
    </source>
</evidence>
<reference evidence="2 3" key="1">
    <citation type="journal article" date="2018" name="Front. Microbiol.">
        <title>Genome-Wide Analysis of Corynespora cassiicola Leaf Fall Disease Putative Effectors.</title>
        <authorList>
            <person name="Lopez D."/>
            <person name="Ribeiro S."/>
            <person name="Label P."/>
            <person name="Fumanal B."/>
            <person name="Venisse J.S."/>
            <person name="Kohler A."/>
            <person name="de Oliveira R.R."/>
            <person name="Labutti K."/>
            <person name="Lipzen A."/>
            <person name="Lail K."/>
            <person name="Bauer D."/>
            <person name="Ohm R.A."/>
            <person name="Barry K.W."/>
            <person name="Spatafora J."/>
            <person name="Grigoriev I.V."/>
            <person name="Martin F.M."/>
            <person name="Pujade-Renaud V."/>
        </authorList>
    </citation>
    <scope>NUCLEOTIDE SEQUENCE [LARGE SCALE GENOMIC DNA]</scope>
    <source>
        <strain evidence="2 3">Philippines</strain>
    </source>
</reference>
<name>A0A2T2N3W1_CORCC</name>
<evidence type="ECO:0000256" key="1">
    <source>
        <dbReference type="SAM" id="MobiDB-lite"/>
    </source>
</evidence>
<keyword evidence="3" id="KW-1185">Reference proteome</keyword>
<feature type="region of interest" description="Disordered" evidence="1">
    <location>
        <begin position="1"/>
        <end position="142"/>
    </location>
</feature>
<evidence type="ECO:0000313" key="2">
    <source>
        <dbReference type="EMBL" id="PSN59708.1"/>
    </source>
</evidence>
<dbReference type="EMBL" id="KZ678153">
    <property type="protein sequence ID" value="PSN59708.1"/>
    <property type="molecule type" value="Genomic_DNA"/>
</dbReference>
<feature type="compositionally biased region" description="Low complexity" evidence="1">
    <location>
        <begin position="121"/>
        <end position="134"/>
    </location>
</feature>
<gene>
    <name evidence="2" type="ORF">BS50DRAFT_579738</name>
</gene>
<sequence length="142" mass="15327">MLTASGPASPSLEPHHDAGAPNRRRIHSSHSKVPSQQHRSPLASPTARTPNAKKKRRTLGRPFSPTTSTQTHPSNPISALLPVTTEAPDERNPNMRTSPTGHGVRQTKRRAATRRPPIPSQPSRSPASQPARPSLHPTPSKP</sequence>
<protein>
    <submittedName>
        <fullName evidence="2">Uncharacterized protein</fullName>
    </submittedName>
</protein>
<dbReference type="AlphaFoldDB" id="A0A2T2N3W1"/>